<protein>
    <submittedName>
        <fullName evidence="2">Alpha/beta fold hydrolase</fullName>
    </submittedName>
</protein>
<evidence type="ECO:0000259" key="1">
    <source>
        <dbReference type="Pfam" id="PF00561"/>
    </source>
</evidence>
<name>A0ABT3NIW4_9GAMM</name>
<organism evidence="2 3">
    <name type="scientific">Acinetobacter entericus</name>
    <dbReference type="NCBI Taxonomy" id="2989714"/>
    <lineage>
        <taxon>Bacteria</taxon>
        <taxon>Pseudomonadati</taxon>
        <taxon>Pseudomonadota</taxon>
        <taxon>Gammaproteobacteria</taxon>
        <taxon>Moraxellales</taxon>
        <taxon>Moraxellaceae</taxon>
        <taxon>Acinetobacter</taxon>
    </lineage>
</organism>
<feature type="domain" description="AB hydrolase-1" evidence="1">
    <location>
        <begin position="27"/>
        <end position="271"/>
    </location>
</feature>
<dbReference type="SUPFAM" id="SSF53474">
    <property type="entry name" value="alpha/beta-Hydrolases"/>
    <property type="match status" value="1"/>
</dbReference>
<dbReference type="EMBL" id="JAPEQW010000011">
    <property type="protein sequence ID" value="MCW8039504.1"/>
    <property type="molecule type" value="Genomic_DNA"/>
</dbReference>
<dbReference type="Gene3D" id="3.40.50.1820">
    <property type="entry name" value="alpha/beta hydrolase"/>
    <property type="match status" value="1"/>
</dbReference>
<accession>A0ABT3NIW4</accession>
<reference evidence="2 3" key="1">
    <citation type="submission" date="2022-11" db="EMBL/GenBank/DDBJ databases">
        <title>Acinetobacter entericus sp. nov., isolated from the gut of the plastic-eating larvae of the Coleoptera insect Zophobas atratus.</title>
        <authorList>
            <person name="Dong X."/>
            <person name="Yang Y."/>
        </authorList>
    </citation>
    <scope>NUCLEOTIDE SEQUENCE [LARGE SCALE GENOMIC DNA]</scope>
    <source>
        <strain evidence="2 3">BIT-DXN8</strain>
    </source>
</reference>
<dbReference type="Pfam" id="PF00561">
    <property type="entry name" value="Abhydrolase_1"/>
    <property type="match status" value="1"/>
</dbReference>
<evidence type="ECO:0000313" key="2">
    <source>
        <dbReference type="EMBL" id="MCW8039504.1"/>
    </source>
</evidence>
<dbReference type="InterPro" id="IPR029058">
    <property type="entry name" value="AB_hydrolase_fold"/>
</dbReference>
<dbReference type="RefSeq" id="WP_265465026.1">
    <property type="nucleotide sequence ID" value="NZ_JAPEQW010000011.1"/>
</dbReference>
<comment type="caution">
    <text evidence="2">The sequence shown here is derived from an EMBL/GenBank/DDBJ whole genome shotgun (WGS) entry which is preliminary data.</text>
</comment>
<sequence>MEARTQWVNTSDQQRLYVKAWGDERSPALVLVHGYPDNQEVWEPVIQLLMKDFYIVTYDVRGAGQSTIPKRVKDFRLEQLSQDLDSVTQAVLGGRPFHLAAHDWGSIQSWESVTEPKFRGRILSYTTISGPCLDHAAYWMRQQFQHEKTKFFKQLSKSWYIAAFQLPFLAPAAWNFFSPERWNAVVAKLERQMGLPQNANIVKDGKYGVGLYRANFIPRLLKPRERFAVCPVQAVVLKYDNFVSPALIDEVPKWAEDFTRAELDANHWAVLSVPEKIAGCIAEFAQKQPSQEI</sequence>
<proteinExistence type="predicted"/>
<evidence type="ECO:0000313" key="3">
    <source>
        <dbReference type="Proteomes" id="UP001209682"/>
    </source>
</evidence>
<dbReference type="GO" id="GO:0016787">
    <property type="term" value="F:hydrolase activity"/>
    <property type="evidence" value="ECO:0007669"/>
    <property type="project" value="UniProtKB-KW"/>
</dbReference>
<keyword evidence="3" id="KW-1185">Reference proteome</keyword>
<dbReference type="PANTHER" id="PTHR43329">
    <property type="entry name" value="EPOXIDE HYDROLASE"/>
    <property type="match status" value="1"/>
</dbReference>
<keyword evidence="2" id="KW-0378">Hydrolase</keyword>
<dbReference type="InterPro" id="IPR000073">
    <property type="entry name" value="AB_hydrolase_1"/>
</dbReference>
<dbReference type="Proteomes" id="UP001209682">
    <property type="component" value="Unassembled WGS sequence"/>
</dbReference>
<gene>
    <name evidence="2" type="ORF">OKC24_10105</name>
</gene>